<evidence type="ECO:0000256" key="3">
    <source>
        <dbReference type="ARBA" id="ARBA00004406"/>
    </source>
</evidence>
<dbReference type="InterPro" id="IPR001128">
    <property type="entry name" value="Cyt_P450"/>
</dbReference>
<dbReference type="PANTHER" id="PTHR24292:SF104">
    <property type="entry name" value="CYTOCHROME P450 308A1-RELATED"/>
    <property type="match status" value="1"/>
</dbReference>
<dbReference type="EMBL" id="JH668469">
    <property type="protein sequence ID" value="KAG6454548.1"/>
    <property type="molecule type" value="Genomic_DNA"/>
</dbReference>
<accession>A0A922CQY1</accession>
<evidence type="ECO:0000256" key="1">
    <source>
        <dbReference type="ARBA" id="ARBA00001971"/>
    </source>
</evidence>
<evidence type="ECO:0000256" key="6">
    <source>
        <dbReference type="ARBA" id="ARBA00022617"/>
    </source>
</evidence>
<reference evidence="14" key="2">
    <citation type="submission" date="2020-12" db="EMBL/GenBank/DDBJ databases">
        <authorList>
            <person name="Kanost M."/>
        </authorList>
    </citation>
    <scope>NUCLEOTIDE SEQUENCE</scope>
</reference>
<evidence type="ECO:0000256" key="13">
    <source>
        <dbReference type="RuleBase" id="RU000461"/>
    </source>
</evidence>
<evidence type="ECO:0000256" key="5">
    <source>
        <dbReference type="ARBA" id="ARBA00012109"/>
    </source>
</evidence>
<evidence type="ECO:0000256" key="7">
    <source>
        <dbReference type="ARBA" id="ARBA00022723"/>
    </source>
</evidence>
<keyword evidence="7 13" id="KW-0479">Metal-binding</keyword>
<dbReference type="Pfam" id="PF00067">
    <property type="entry name" value="p450"/>
    <property type="match status" value="1"/>
</dbReference>
<dbReference type="GO" id="GO:0005506">
    <property type="term" value="F:iron ion binding"/>
    <property type="evidence" value="ECO:0007669"/>
    <property type="project" value="InterPro"/>
</dbReference>
<keyword evidence="6 13" id="KW-0349">Heme</keyword>
<evidence type="ECO:0000313" key="14">
    <source>
        <dbReference type="EMBL" id="KAG6454548.1"/>
    </source>
</evidence>
<comment type="catalytic activity">
    <reaction evidence="12">
        <text>an organic molecule + reduced [NADPH--hemoprotein reductase] + O2 = an alcohol + oxidized [NADPH--hemoprotein reductase] + H2O + H(+)</text>
        <dbReference type="Rhea" id="RHEA:17149"/>
        <dbReference type="Rhea" id="RHEA-COMP:11964"/>
        <dbReference type="Rhea" id="RHEA-COMP:11965"/>
        <dbReference type="ChEBI" id="CHEBI:15377"/>
        <dbReference type="ChEBI" id="CHEBI:15378"/>
        <dbReference type="ChEBI" id="CHEBI:15379"/>
        <dbReference type="ChEBI" id="CHEBI:30879"/>
        <dbReference type="ChEBI" id="CHEBI:57618"/>
        <dbReference type="ChEBI" id="CHEBI:58210"/>
        <dbReference type="ChEBI" id="CHEBI:142491"/>
        <dbReference type="EC" id="1.14.14.1"/>
    </reaction>
</comment>
<evidence type="ECO:0000313" key="15">
    <source>
        <dbReference type="Proteomes" id="UP000791440"/>
    </source>
</evidence>
<dbReference type="InterPro" id="IPR017972">
    <property type="entry name" value="Cyt_P450_CS"/>
</dbReference>
<comment type="cofactor">
    <cofactor evidence="1">
        <name>heme</name>
        <dbReference type="ChEBI" id="CHEBI:30413"/>
    </cofactor>
</comment>
<dbReference type="AlphaFoldDB" id="A0A922CQY1"/>
<evidence type="ECO:0000256" key="2">
    <source>
        <dbReference type="ARBA" id="ARBA00004174"/>
    </source>
</evidence>
<keyword evidence="9 13" id="KW-0408">Iron</keyword>
<keyword evidence="11" id="KW-0472">Membrane</keyword>
<evidence type="ECO:0000256" key="12">
    <source>
        <dbReference type="ARBA" id="ARBA00047827"/>
    </source>
</evidence>
<dbReference type="Proteomes" id="UP000791440">
    <property type="component" value="Unassembled WGS sequence"/>
</dbReference>
<organism evidence="14 15">
    <name type="scientific">Manduca sexta</name>
    <name type="common">Tobacco hawkmoth</name>
    <name type="synonym">Tobacco hornworm</name>
    <dbReference type="NCBI Taxonomy" id="7130"/>
    <lineage>
        <taxon>Eukaryota</taxon>
        <taxon>Metazoa</taxon>
        <taxon>Ecdysozoa</taxon>
        <taxon>Arthropoda</taxon>
        <taxon>Hexapoda</taxon>
        <taxon>Insecta</taxon>
        <taxon>Pterygota</taxon>
        <taxon>Neoptera</taxon>
        <taxon>Endopterygota</taxon>
        <taxon>Lepidoptera</taxon>
        <taxon>Glossata</taxon>
        <taxon>Ditrysia</taxon>
        <taxon>Bombycoidea</taxon>
        <taxon>Sphingidae</taxon>
        <taxon>Sphinginae</taxon>
        <taxon>Sphingini</taxon>
        <taxon>Manduca</taxon>
    </lineage>
</organism>
<dbReference type="PROSITE" id="PS00086">
    <property type="entry name" value="CYTOCHROME_P450"/>
    <property type="match status" value="1"/>
</dbReference>
<comment type="similarity">
    <text evidence="4 13">Belongs to the cytochrome P450 family.</text>
</comment>
<dbReference type="GO" id="GO:0016712">
    <property type="term" value="F:oxidoreductase activity, acting on paired donors, with incorporation or reduction of molecular oxygen, reduced flavin or flavoprotein as one donor, and incorporation of one atom of oxygen"/>
    <property type="evidence" value="ECO:0007669"/>
    <property type="project" value="UniProtKB-EC"/>
</dbReference>
<keyword evidence="15" id="KW-1185">Reference proteome</keyword>
<keyword evidence="10 13" id="KW-0503">Monooxygenase</keyword>
<dbReference type="GO" id="GO:0020037">
    <property type="term" value="F:heme binding"/>
    <property type="evidence" value="ECO:0007669"/>
    <property type="project" value="InterPro"/>
</dbReference>
<evidence type="ECO:0000256" key="4">
    <source>
        <dbReference type="ARBA" id="ARBA00010617"/>
    </source>
</evidence>
<keyword evidence="8 13" id="KW-0560">Oxidoreductase</keyword>
<sequence>MILIVLGCGLLSVTAWLLLRWRIVKSYWAKRNVPHNPPHPIVGSLDFLFKENAVFWMRKIYNEFKSPYVGVWLFWRPALIINCPELARRVLVKDADNFKNKLISSGRTDPIGQLNLFTVNDPLWTSLRRRLNVIFTGAKLRSVHNIYSDKAKDLVTRIESDIRQKKLINLRSLFSDYTTDVFGDSAFGVSSTATITGDSPLRRVTSDFTKFSMFRGLSWTSIFFMPELVDYFGSVVQQREQNKMDHGEIRDMLDVLLKMKQEAKIDGEEISEDLLLAQAAIFLQGGFDTSAVNLTFTIYELAHQPLIQEKLYAELFEAQQKANGELDSTILAELSYLNAVLEETLRKYPPLGFLDRIALKDYKIDDNLIIPAGTPIYVNAAGLQMDPNLFPEPEKFIPERFLPEHNSVKPYTHMPFGEGPRHCIGKRFAYQTLRYGLSKVLLSFEVRPLPNSPLPNDCHIDARSMLMMPDEVMSVEFINRKAKTA</sequence>
<gene>
    <name evidence="14" type="ORF">O3G_MSEX008748</name>
</gene>
<dbReference type="GO" id="GO:0005789">
    <property type="term" value="C:endoplasmic reticulum membrane"/>
    <property type="evidence" value="ECO:0007669"/>
    <property type="project" value="UniProtKB-SubCell"/>
</dbReference>
<evidence type="ECO:0000256" key="10">
    <source>
        <dbReference type="ARBA" id="ARBA00023033"/>
    </source>
</evidence>
<dbReference type="PANTHER" id="PTHR24292">
    <property type="entry name" value="CYTOCHROME P450"/>
    <property type="match status" value="1"/>
</dbReference>
<name>A0A922CQY1_MANSE</name>
<evidence type="ECO:0000256" key="9">
    <source>
        <dbReference type="ARBA" id="ARBA00023004"/>
    </source>
</evidence>
<evidence type="ECO:0000256" key="8">
    <source>
        <dbReference type="ARBA" id="ARBA00023002"/>
    </source>
</evidence>
<protein>
    <recommendedName>
        <fullName evidence="5">unspecific monooxygenase</fullName>
        <ecNumber evidence="5">1.14.14.1</ecNumber>
    </recommendedName>
</protein>
<evidence type="ECO:0000256" key="11">
    <source>
        <dbReference type="ARBA" id="ARBA00023136"/>
    </source>
</evidence>
<dbReference type="CDD" id="cd11056">
    <property type="entry name" value="CYP6-like"/>
    <property type="match status" value="1"/>
</dbReference>
<dbReference type="EC" id="1.14.14.1" evidence="5"/>
<reference evidence="14" key="1">
    <citation type="journal article" date="2016" name="Insect Biochem. Mol. Biol.">
        <title>Multifaceted biological insights from a draft genome sequence of the tobacco hornworm moth, Manduca sexta.</title>
        <authorList>
            <person name="Kanost M.R."/>
            <person name="Arrese E.L."/>
            <person name="Cao X."/>
            <person name="Chen Y.R."/>
            <person name="Chellapilla S."/>
            <person name="Goldsmith M.R."/>
            <person name="Grosse-Wilde E."/>
            <person name="Heckel D.G."/>
            <person name="Herndon N."/>
            <person name="Jiang H."/>
            <person name="Papanicolaou A."/>
            <person name="Qu J."/>
            <person name="Soulages J.L."/>
            <person name="Vogel H."/>
            <person name="Walters J."/>
            <person name="Waterhouse R.M."/>
            <person name="Ahn S.J."/>
            <person name="Almeida F.C."/>
            <person name="An C."/>
            <person name="Aqrawi P."/>
            <person name="Bretschneider A."/>
            <person name="Bryant W.B."/>
            <person name="Bucks S."/>
            <person name="Chao H."/>
            <person name="Chevignon G."/>
            <person name="Christen J.M."/>
            <person name="Clarke D.F."/>
            <person name="Dittmer N.T."/>
            <person name="Ferguson L.C.F."/>
            <person name="Garavelou S."/>
            <person name="Gordon K.H.J."/>
            <person name="Gunaratna R.T."/>
            <person name="Han Y."/>
            <person name="Hauser F."/>
            <person name="He Y."/>
            <person name="Heidel-Fischer H."/>
            <person name="Hirsh A."/>
            <person name="Hu Y."/>
            <person name="Jiang H."/>
            <person name="Kalra D."/>
            <person name="Klinner C."/>
            <person name="Konig C."/>
            <person name="Kovar C."/>
            <person name="Kroll A.R."/>
            <person name="Kuwar S.S."/>
            <person name="Lee S.L."/>
            <person name="Lehman R."/>
            <person name="Li K."/>
            <person name="Li Z."/>
            <person name="Liang H."/>
            <person name="Lovelace S."/>
            <person name="Lu Z."/>
            <person name="Mansfield J.H."/>
            <person name="McCulloch K.J."/>
            <person name="Mathew T."/>
            <person name="Morton B."/>
            <person name="Muzny D.M."/>
            <person name="Neunemann D."/>
            <person name="Ongeri F."/>
            <person name="Pauchet Y."/>
            <person name="Pu L.L."/>
            <person name="Pyrousis I."/>
            <person name="Rao X.J."/>
            <person name="Redding A."/>
            <person name="Roesel C."/>
            <person name="Sanchez-Gracia A."/>
            <person name="Schaack S."/>
            <person name="Shukla A."/>
            <person name="Tetreau G."/>
            <person name="Wang Y."/>
            <person name="Xiong G.H."/>
            <person name="Traut W."/>
            <person name="Walsh T.K."/>
            <person name="Worley K.C."/>
            <person name="Wu D."/>
            <person name="Wu W."/>
            <person name="Wu Y.Q."/>
            <person name="Zhang X."/>
            <person name="Zou Z."/>
            <person name="Zucker H."/>
            <person name="Briscoe A.D."/>
            <person name="Burmester T."/>
            <person name="Clem R.J."/>
            <person name="Feyereisen R."/>
            <person name="Grimmelikhuijzen C.J.P."/>
            <person name="Hamodrakas S.J."/>
            <person name="Hansson B.S."/>
            <person name="Huguet E."/>
            <person name="Jermiin L.S."/>
            <person name="Lan Q."/>
            <person name="Lehman H.K."/>
            <person name="Lorenzen M."/>
            <person name="Merzendorfer H."/>
            <person name="Michalopoulos I."/>
            <person name="Morton D.B."/>
            <person name="Muthukrishnan S."/>
            <person name="Oakeshott J.G."/>
            <person name="Palmer W."/>
            <person name="Park Y."/>
            <person name="Passarelli A.L."/>
            <person name="Rozas J."/>
            <person name="Schwartz L.M."/>
            <person name="Smith W."/>
            <person name="Southgate A."/>
            <person name="Vilcinskas A."/>
            <person name="Vogt R."/>
            <person name="Wang P."/>
            <person name="Werren J."/>
            <person name="Yu X.Q."/>
            <person name="Zhou J.J."/>
            <person name="Brown S.J."/>
            <person name="Scherer S.E."/>
            <person name="Richards S."/>
            <person name="Blissard G.W."/>
        </authorList>
    </citation>
    <scope>NUCLEOTIDE SEQUENCE</scope>
</reference>
<dbReference type="InterPro" id="IPR050476">
    <property type="entry name" value="Insect_CytP450_Detox"/>
</dbReference>
<proteinExistence type="inferred from homology"/>
<comment type="subcellular location">
    <subcellularLocation>
        <location evidence="3">Endoplasmic reticulum membrane</location>
        <topology evidence="3">Peripheral membrane protein</topology>
    </subcellularLocation>
    <subcellularLocation>
        <location evidence="2">Microsome membrane</location>
        <topology evidence="2">Peripheral membrane protein</topology>
    </subcellularLocation>
</comment>
<comment type="caution">
    <text evidence="14">The sequence shown here is derived from an EMBL/GenBank/DDBJ whole genome shotgun (WGS) entry which is preliminary data.</text>
</comment>